<dbReference type="InterPro" id="IPR039300">
    <property type="entry name" value="JASON"/>
</dbReference>
<evidence type="ECO:0000313" key="3">
    <source>
        <dbReference type="Proteomes" id="UP000652761"/>
    </source>
</evidence>
<feature type="compositionally biased region" description="Basic and acidic residues" evidence="1">
    <location>
        <begin position="146"/>
        <end position="158"/>
    </location>
</feature>
<dbReference type="Proteomes" id="UP000652761">
    <property type="component" value="Unassembled WGS sequence"/>
</dbReference>
<dbReference type="PANTHER" id="PTHR33318">
    <property type="entry name" value="ASPARTYL/GLUTAMYL-TRNA(ASN/GLN) AMIDOTRANSFERASE SUBUNIT"/>
    <property type="match status" value="1"/>
</dbReference>
<gene>
    <name evidence="2" type="ORF">Taro_048419</name>
</gene>
<evidence type="ECO:0000313" key="2">
    <source>
        <dbReference type="EMBL" id="MQM15477.1"/>
    </source>
</evidence>
<feature type="region of interest" description="Disordered" evidence="1">
    <location>
        <begin position="13"/>
        <end position="241"/>
    </location>
</feature>
<proteinExistence type="predicted"/>
<dbReference type="GO" id="GO:0007142">
    <property type="term" value="P:male meiosis II"/>
    <property type="evidence" value="ECO:0007669"/>
    <property type="project" value="InterPro"/>
</dbReference>
<dbReference type="AlphaFoldDB" id="A0A843X2P9"/>
<feature type="compositionally biased region" description="Basic and acidic residues" evidence="1">
    <location>
        <begin position="216"/>
        <end position="231"/>
    </location>
</feature>
<feature type="region of interest" description="Disordered" evidence="1">
    <location>
        <begin position="261"/>
        <end position="280"/>
    </location>
</feature>
<feature type="compositionally biased region" description="Polar residues" evidence="1">
    <location>
        <begin position="340"/>
        <end position="393"/>
    </location>
</feature>
<organism evidence="2 3">
    <name type="scientific">Colocasia esculenta</name>
    <name type="common">Wild taro</name>
    <name type="synonym">Arum esculentum</name>
    <dbReference type="NCBI Taxonomy" id="4460"/>
    <lineage>
        <taxon>Eukaryota</taxon>
        <taxon>Viridiplantae</taxon>
        <taxon>Streptophyta</taxon>
        <taxon>Embryophyta</taxon>
        <taxon>Tracheophyta</taxon>
        <taxon>Spermatophyta</taxon>
        <taxon>Magnoliopsida</taxon>
        <taxon>Liliopsida</taxon>
        <taxon>Araceae</taxon>
        <taxon>Aroideae</taxon>
        <taxon>Colocasieae</taxon>
        <taxon>Colocasia</taxon>
    </lineage>
</organism>
<feature type="compositionally biased region" description="Acidic residues" evidence="1">
    <location>
        <begin position="183"/>
        <end position="215"/>
    </location>
</feature>
<feature type="compositionally biased region" description="Low complexity" evidence="1">
    <location>
        <begin position="414"/>
        <end position="424"/>
    </location>
</feature>
<feature type="compositionally biased region" description="Polar residues" evidence="1">
    <location>
        <begin position="36"/>
        <end position="54"/>
    </location>
</feature>
<evidence type="ECO:0000256" key="1">
    <source>
        <dbReference type="SAM" id="MobiDB-lite"/>
    </source>
</evidence>
<feature type="compositionally biased region" description="Polar residues" evidence="1">
    <location>
        <begin position="160"/>
        <end position="181"/>
    </location>
</feature>
<protein>
    <recommendedName>
        <fullName evidence="4">Eisosome protein SEG2</fullName>
    </recommendedName>
</protein>
<feature type="compositionally biased region" description="Polar residues" evidence="1">
    <location>
        <begin position="79"/>
        <end position="90"/>
    </location>
</feature>
<feature type="compositionally biased region" description="Polar residues" evidence="1">
    <location>
        <begin position="447"/>
        <end position="466"/>
    </location>
</feature>
<dbReference type="EMBL" id="NMUH01006528">
    <property type="protein sequence ID" value="MQM15477.1"/>
    <property type="molecule type" value="Genomic_DNA"/>
</dbReference>
<reference evidence="2" key="1">
    <citation type="submission" date="2017-07" db="EMBL/GenBank/DDBJ databases">
        <title>Taro Niue Genome Assembly and Annotation.</title>
        <authorList>
            <person name="Atibalentja N."/>
            <person name="Keating K."/>
            <person name="Fields C.J."/>
        </authorList>
    </citation>
    <scope>NUCLEOTIDE SEQUENCE</scope>
    <source>
        <strain evidence="2">Niue_2</strain>
        <tissue evidence="2">Leaf</tissue>
    </source>
</reference>
<accession>A0A843X2P9</accession>
<feature type="compositionally biased region" description="Basic and acidic residues" evidence="1">
    <location>
        <begin position="26"/>
        <end position="35"/>
    </location>
</feature>
<sequence>MGCFLACFGGNKERRRRKHKPIKRIPSREGIKPSERSSLLQSGSPRRQVQQLGCSSPKPPQPLPLPEEAVVSDSRPELSDTSQEWISPSKQVPEANAPSPVLESRVEKSSFSSPKKKVTFDLNVKTYEKASICDDDVYSSQEAAEEEKKSDQEEKPQKEGSSTDSLGAGSSTLNHRYQNCVISDDENAEEDGEDDYDIDDEVDEEEEEEDEEGDKYEDSVLDDNKYTMDDRGNDEEESYDSYFSLPLEKEKQTCTEVSSAVKPVACSSPDRQPALVAGQAARDRSQYVHSVLNPVENLLQWKEVKARAHQSKHPKKENISVEEGPEIPFSLQPSFKLPRSQKTLDSTPSPKTQSKQEVSVDASLSTWLPSSETSTPLEGSKGNNSCRTNSTVSLDDRPILGALTIEDLKKHSVSSSSPRRSPSRSPDEIPILGTVGSYWSCTKGDTDSGSSLRSMSGTKGIPNTTSKYREDKRVNWHSTPFQVRLERALSREDAEAYSSSPPGGC</sequence>
<name>A0A843X2P9_COLES</name>
<comment type="caution">
    <text evidence="2">The sequence shown here is derived from an EMBL/GenBank/DDBJ whole genome shotgun (WGS) entry which is preliminary data.</text>
</comment>
<dbReference type="OrthoDB" id="1925835at2759"/>
<dbReference type="PANTHER" id="PTHR33318:SF4">
    <property type="entry name" value="OS04G0511700 PROTEIN"/>
    <property type="match status" value="1"/>
</dbReference>
<feature type="compositionally biased region" description="Basic residues" evidence="1">
    <location>
        <begin position="13"/>
        <end position="25"/>
    </location>
</feature>
<feature type="region of interest" description="Disordered" evidence="1">
    <location>
        <begin position="445"/>
        <end position="473"/>
    </location>
</feature>
<keyword evidence="3" id="KW-1185">Reference proteome</keyword>
<feature type="region of interest" description="Disordered" evidence="1">
    <location>
        <begin position="305"/>
        <end position="431"/>
    </location>
</feature>
<evidence type="ECO:0008006" key="4">
    <source>
        <dbReference type="Google" id="ProtNLM"/>
    </source>
</evidence>